<keyword evidence="1" id="KW-0732">Signal</keyword>
<evidence type="ECO:0000313" key="2">
    <source>
        <dbReference type="EMBL" id="ACY16828.1"/>
    </source>
</evidence>
<dbReference type="EMBL" id="CP001804">
    <property type="protein sequence ID" value="ACY16828.1"/>
    <property type="molecule type" value="Genomic_DNA"/>
</dbReference>
<evidence type="ECO:0008006" key="4">
    <source>
        <dbReference type="Google" id="ProtNLM"/>
    </source>
</evidence>
<dbReference type="HOGENOM" id="CLU_1395506_0_0_7"/>
<gene>
    <name evidence="2" type="ordered locus">Hoch_4333</name>
</gene>
<dbReference type="Proteomes" id="UP000001880">
    <property type="component" value="Chromosome"/>
</dbReference>
<dbReference type="OrthoDB" id="5518731at2"/>
<evidence type="ECO:0000313" key="3">
    <source>
        <dbReference type="Proteomes" id="UP000001880"/>
    </source>
</evidence>
<feature type="chain" id="PRO_5003010405" description="ABM domain-containing protein" evidence="1">
    <location>
        <begin position="22"/>
        <end position="186"/>
    </location>
</feature>
<name>D0LMC2_HALO1</name>
<keyword evidence="3" id="KW-1185">Reference proteome</keyword>
<dbReference type="STRING" id="502025.Hoch_4333"/>
<dbReference type="eggNOG" id="COG2329">
    <property type="taxonomic scope" value="Bacteria"/>
</dbReference>
<sequence>MNIRSTALPVLASLFLLPACGDTDPASDIDPAIAARFACDEVDFAPMPFQGPGVDPETGAFASLDNETYVVHTTHLLLKPGMAEKVYELSGPILADLMSRPGFVAVSLATSDTCGSVRTLGVWESEVAMYDFVFGEAHTAAMDQTTEVSESGRVTHWTLSADDVKSLTWDQARAEVAEVPPAGRYE</sequence>
<dbReference type="KEGG" id="hoh:Hoch_4333"/>
<dbReference type="RefSeq" id="WP_012829426.1">
    <property type="nucleotide sequence ID" value="NC_013440.1"/>
</dbReference>
<proteinExistence type="predicted"/>
<accession>D0LMC2</accession>
<protein>
    <recommendedName>
        <fullName evidence="4">ABM domain-containing protein</fullName>
    </recommendedName>
</protein>
<dbReference type="AlphaFoldDB" id="D0LMC2"/>
<evidence type="ECO:0000256" key="1">
    <source>
        <dbReference type="SAM" id="SignalP"/>
    </source>
</evidence>
<organism evidence="2 3">
    <name type="scientific">Haliangium ochraceum (strain DSM 14365 / JCM 11303 / SMP-2)</name>
    <dbReference type="NCBI Taxonomy" id="502025"/>
    <lineage>
        <taxon>Bacteria</taxon>
        <taxon>Pseudomonadati</taxon>
        <taxon>Myxococcota</taxon>
        <taxon>Polyangia</taxon>
        <taxon>Haliangiales</taxon>
        <taxon>Kofleriaceae</taxon>
        <taxon>Haliangium</taxon>
    </lineage>
</organism>
<feature type="signal peptide" evidence="1">
    <location>
        <begin position="1"/>
        <end position="21"/>
    </location>
</feature>
<reference evidence="2 3" key="1">
    <citation type="journal article" date="2010" name="Stand. Genomic Sci.">
        <title>Complete genome sequence of Haliangium ochraceum type strain (SMP-2).</title>
        <authorList>
            <consortium name="US DOE Joint Genome Institute (JGI-PGF)"/>
            <person name="Ivanova N."/>
            <person name="Daum C."/>
            <person name="Lang E."/>
            <person name="Abt B."/>
            <person name="Kopitz M."/>
            <person name="Saunders E."/>
            <person name="Lapidus A."/>
            <person name="Lucas S."/>
            <person name="Glavina Del Rio T."/>
            <person name="Nolan M."/>
            <person name="Tice H."/>
            <person name="Copeland A."/>
            <person name="Cheng J.F."/>
            <person name="Chen F."/>
            <person name="Bruce D."/>
            <person name="Goodwin L."/>
            <person name="Pitluck S."/>
            <person name="Mavromatis K."/>
            <person name="Pati A."/>
            <person name="Mikhailova N."/>
            <person name="Chen A."/>
            <person name="Palaniappan K."/>
            <person name="Land M."/>
            <person name="Hauser L."/>
            <person name="Chang Y.J."/>
            <person name="Jeffries C.D."/>
            <person name="Detter J.C."/>
            <person name="Brettin T."/>
            <person name="Rohde M."/>
            <person name="Goker M."/>
            <person name="Bristow J."/>
            <person name="Markowitz V."/>
            <person name="Eisen J.A."/>
            <person name="Hugenholtz P."/>
            <person name="Kyrpides N.C."/>
            <person name="Klenk H.P."/>
        </authorList>
    </citation>
    <scope>NUCLEOTIDE SEQUENCE [LARGE SCALE GENOMIC DNA]</scope>
    <source>
        <strain evidence="3">DSM 14365 / CIP 107738 / JCM 11303 / AJ 13395 / SMP-2</strain>
    </source>
</reference>
<dbReference type="InterPro" id="IPR011008">
    <property type="entry name" value="Dimeric_a/b-barrel"/>
</dbReference>
<dbReference type="SUPFAM" id="SSF54909">
    <property type="entry name" value="Dimeric alpha+beta barrel"/>
    <property type="match status" value="1"/>
</dbReference>